<gene>
    <name evidence="1" type="ORF">C8E89_10494</name>
</gene>
<name>A0A318HJC0_9MYCO</name>
<dbReference type="Proteomes" id="UP000247781">
    <property type="component" value="Unassembled WGS sequence"/>
</dbReference>
<dbReference type="RefSeq" id="WP_110315556.1">
    <property type="nucleotide sequence ID" value="NZ_QJJU01000004.1"/>
</dbReference>
<accession>A0A318HJC0</accession>
<comment type="caution">
    <text evidence="1">The sequence shown here is derived from an EMBL/GenBank/DDBJ whole genome shotgun (WGS) entry which is preliminary data.</text>
</comment>
<dbReference type="OrthoDB" id="4761036at2"/>
<evidence type="ECO:0000313" key="2">
    <source>
        <dbReference type="Proteomes" id="UP000247781"/>
    </source>
</evidence>
<reference evidence="1 2" key="2">
    <citation type="submission" date="2018-06" db="EMBL/GenBank/DDBJ databases">
        <title>Sequencing of bacterial isolates from soil warming experiment in Harvard Forest, Massachusetts, USA.</title>
        <authorList>
            <person name="Deangelis K.PhD."/>
        </authorList>
    </citation>
    <scope>NUCLEOTIDE SEQUENCE [LARGE SCALE GENOMIC DNA]</scope>
    <source>
        <strain evidence="1 2">GAS496</strain>
    </source>
</reference>
<dbReference type="AlphaFoldDB" id="A0A318HJC0"/>
<keyword evidence="2" id="KW-1185">Reference proteome</keyword>
<sequence length="189" mass="20704">MTVDTAVEATEQLAQRDTIQAFRAGRYILIVAKGDLPTPGYEVDIEPNLLQIFPQQYNLVRRSRPGIWPQVVTPYTVAEVFAYPEDQAVVTVHHADGQDQVRIEESGLHLAHFTDVVSVSGFAASNEATGMSSRLRFDEAFAHAVANLPPSEPSHPDELTSVKVIETGALFGGFAGFHHLYVKVQSTTT</sequence>
<proteinExistence type="predicted"/>
<reference evidence="2" key="1">
    <citation type="submission" date="2018-05" db="EMBL/GenBank/DDBJ databases">
        <authorList>
            <person name="Deangelis K."/>
            <person name="Huntemann M."/>
            <person name="Clum A."/>
            <person name="Pillay M."/>
            <person name="Palaniappan K."/>
            <person name="Varghese N."/>
            <person name="Mikhailova N."/>
            <person name="Stamatis D."/>
            <person name="Reddy T."/>
            <person name="Daum C."/>
            <person name="Shapiro N."/>
            <person name="Ivanova N."/>
            <person name="Kyrpides N."/>
            <person name="Woyke T."/>
        </authorList>
    </citation>
    <scope>NUCLEOTIDE SEQUENCE [LARGE SCALE GENOMIC DNA]</scope>
    <source>
        <strain evidence="2">GAS496</strain>
    </source>
</reference>
<dbReference type="EMBL" id="QJJU01000004">
    <property type="protein sequence ID" value="PXX10298.1"/>
    <property type="molecule type" value="Genomic_DNA"/>
</dbReference>
<organism evidence="1 2">
    <name type="scientific">Mycolicibacterium moriokaense</name>
    <dbReference type="NCBI Taxonomy" id="39691"/>
    <lineage>
        <taxon>Bacteria</taxon>
        <taxon>Bacillati</taxon>
        <taxon>Actinomycetota</taxon>
        <taxon>Actinomycetes</taxon>
        <taxon>Mycobacteriales</taxon>
        <taxon>Mycobacteriaceae</taxon>
        <taxon>Mycolicibacterium</taxon>
    </lineage>
</organism>
<protein>
    <submittedName>
        <fullName evidence="1">Uncharacterized protein</fullName>
    </submittedName>
</protein>
<evidence type="ECO:0000313" key="1">
    <source>
        <dbReference type="EMBL" id="PXX10298.1"/>
    </source>
</evidence>